<keyword evidence="4" id="KW-1185">Reference proteome</keyword>
<evidence type="ECO:0000313" key="1">
    <source>
        <dbReference type="EMBL" id="PHM45771.1"/>
    </source>
</evidence>
<organism evidence="2 3">
    <name type="scientific">Xenorhabdus mauleonii</name>
    <dbReference type="NCBI Taxonomy" id="351675"/>
    <lineage>
        <taxon>Bacteria</taxon>
        <taxon>Pseudomonadati</taxon>
        <taxon>Pseudomonadota</taxon>
        <taxon>Gammaproteobacteria</taxon>
        <taxon>Enterobacterales</taxon>
        <taxon>Morganellaceae</taxon>
        <taxon>Xenorhabdus</taxon>
    </lineage>
</organism>
<evidence type="ECO:0000313" key="3">
    <source>
        <dbReference type="Proteomes" id="UP000198919"/>
    </source>
</evidence>
<reference evidence="1 4" key="3">
    <citation type="journal article" date="2017" name="Nat. Microbiol.">
        <title>Natural product diversity associated with the nematode symbionts Photorhabdus and Xenorhabdus.</title>
        <authorList>
            <person name="Tobias N.J."/>
            <person name="Wolff H."/>
            <person name="Djahanschiri B."/>
            <person name="Grundmann F."/>
            <person name="Kronenwerth M."/>
            <person name="Shi Y.M."/>
            <person name="Simonyi S."/>
            <person name="Grun P."/>
            <person name="Shapiro-Ilan D."/>
            <person name="Pidot S.J."/>
            <person name="Stinear T.P."/>
            <person name="Ebersberger I."/>
            <person name="Bode H.B."/>
        </authorList>
    </citation>
    <scope>NUCLEOTIDE SEQUENCE [LARGE SCALE GENOMIC DNA]</scope>
    <source>
        <strain evidence="1 4">DSM 17908</strain>
    </source>
</reference>
<evidence type="ECO:0008006" key="5">
    <source>
        <dbReference type="Google" id="ProtNLM"/>
    </source>
</evidence>
<dbReference type="EMBL" id="NITY01000001">
    <property type="protein sequence ID" value="PHM45771.1"/>
    <property type="molecule type" value="Genomic_DNA"/>
</dbReference>
<proteinExistence type="predicted"/>
<dbReference type="AlphaFoldDB" id="A0A1I3N655"/>
<dbReference type="Proteomes" id="UP000224607">
    <property type="component" value="Unassembled WGS sequence"/>
</dbReference>
<evidence type="ECO:0000313" key="2">
    <source>
        <dbReference type="EMBL" id="SFJ04692.1"/>
    </source>
</evidence>
<name>A0A1I3N655_9GAMM</name>
<accession>A0A1I3N655</accession>
<protein>
    <recommendedName>
        <fullName evidence="5">DUF2513 domain-containing protein</fullName>
    </recommendedName>
</protein>
<gene>
    <name evidence="2" type="ORF">SAMN05421680_105101</name>
    <name evidence="1" type="ORF">Xmau_00159</name>
</gene>
<dbReference type="EMBL" id="FORG01000005">
    <property type="protein sequence ID" value="SFJ04692.1"/>
    <property type="molecule type" value="Genomic_DNA"/>
</dbReference>
<dbReference type="Proteomes" id="UP000198919">
    <property type="component" value="Unassembled WGS sequence"/>
</dbReference>
<reference evidence="2" key="1">
    <citation type="submission" date="2016-10" db="EMBL/GenBank/DDBJ databases">
        <authorList>
            <person name="de Groot N.N."/>
        </authorList>
    </citation>
    <scope>NUCLEOTIDE SEQUENCE [LARGE SCALE GENOMIC DNA]</scope>
    <source>
        <strain evidence="2">DSM 17908</strain>
    </source>
</reference>
<evidence type="ECO:0000313" key="4">
    <source>
        <dbReference type="Proteomes" id="UP000224607"/>
    </source>
</evidence>
<sequence>MTMLKQRQLMIIRALNDQNHQMRPISEEKFRFLGDTFGRDQLADDINYLIKIGLVNHDAMHFDIDGGYGFNLGAMVLTAAGVDYANMDEIDHEIDSITIKIHKNIFEQLETVINETNLSDVEKKKILHLIKEQGIESIVGQCVDTVFSNAKLAAPVLSEVAKKVL</sequence>
<reference evidence="3" key="2">
    <citation type="submission" date="2016-10" db="EMBL/GenBank/DDBJ databases">
        <authorList>
            <person name="Varghese N."/>
            <person name="Submissions S."/>
        </authorList>
    </citation>
    <scope>NUCLEOTIDE SEQUENCE [LARGE SCALE GENOMIC DNA]</scope>
    <source>
        <strain evidence="3">DSM 17908</strain>
    </source>
</reference>